<protein>
    <submittedName>
        <fullName evidence="1">Uncharacterized protein</fullName>
    </submittedName>
</protein>
<proteinExistence type="predicted"/>
<reference evidence="1" key="1">
    <citation type="journal article" date="2015" name="Nature">
        <title>Complex archaea that bridge the gap between prokaryotes and eukaryotes.</title>
        <authorList>
            <person name="Spang A."/>
            <person name="Saw J.H."/>
            <person name="Jorgensen S.L."/>
            <person name="Zaremba-Niedzwiedzka K."/>
            <person name="Martijn J."/>
            <person name="Lind A.E."/>
            <person name="van Eijk R."/>
            <person name="Schleper C."/>
            <person name="Guy L."/>
            <person name="Ettema T.J."/>
        </authorList>
    </citation>
    <scope>NUCLEOTIDE SEQUENCE</scope>
</reference>
<sequence length="171" mass="17576">MSFANTDSIVADDLNNMLRGLSKDNSDNAHTGDTAETDLASVTLAANSMGTTGGIHVLAWGTTTGTAGTKTIRGYFGGTAVGVGLIVAQADADEWIYEFWIYNTSTSAQIGTTRAMKAAGSGGASEVFGNYSATFTIDTTASVIVKMTGELGNGGDTVTQKGFNILVIEPT</sequence>
<gene>
    <name evidence="1" type="ORF">LCGC14_2579980</name>
</gene>
<comment type="caution">
    <text evidence="1">The sequence shown here is derived from an EMBL/GenBank/DDBJ whole genome shotgun (WGS) entry which is preliminary data.</text>
</comment>
<evidence type="ECO:0000313" key="1">
    <source>
        <dbReference type="EMBL" id="KKL08034.1"/>
    </source>
</evidence>
<dbReference type="AlphaFoldDB" id="A0A0F9AEM5"/>
<name>A0A0F9AEM5_9ZZZZ</name>
<accession>A0A0F9AEM5</accession>
<dbReference type="EMBL" id="LAZR01043043">
    <property type="protein sequence ID" value="KKL08034.1"/>
    <property type="molecule type" value="Genomic_DNA"/>
</dbReference>
<organism evidence="1">
    <name type="scientific">marine sediment metagenome</name>
    <dbReference type="NCBI Taxonomy" id="412755"/>
    <lineage>
        <taxon>unclassified sequences</taxon>
        <taxon>metagenomes</taxon>
        <taxon>ecological metagenomes</taxon>
    </lineage>
</organism>